<reference evidence="2" key="1">
    <citation type="journal article" date="2023" name="Front. Plant Sci.">
        <title>Chromosomal-level genome assembly of Melastoma candidum provides insights into trichome evolution.</title>
        <authorList>
            <person name="Zhong Y."/>
            <person name="Wu W."/>
            <person name="Sun C."/>
            <person name="Zou P."/>
            <person name="Liu Y."/>
            <person name="Dai S."/>
            <person name="Zhou R."/>
        </authorList>
    </citation>
    <scope>NUCLEOTIDE SEQUENCE [LARGE SCALE GENOMIC DNA]</scope>
</reference>
<organism evidence="1 2">
    <name type="scientific">Melastoma candidum</name>
    <dbReference type="NCBI Taxonomy" id="119954"/>
    <lineage>
        <taxon>Eukaryota</taxon>
        <taxon>Viridiplantae</taxon>
        <taxon>Streptophyta</taxon>
        <taxon>Embryophyta</taxon>
        <taxon>Tracheophyta</taxon>
        <taxon>Spermatophyta</taxon>
        <taxon>Magnoliopsida</taxon>
        <taxon>eudicotyledons</taxon>
        <taxon>Gunneridae</taxon>
        <taxon>Pentapetalae</taxon>
        <taxon>rosids</taxon>
        <taxon>malvids</taxon>
        <taxon>Myrtales</taxon>
        <taxon>Melastomataceae</taxon>
        <taxon>Melastomatoideae</taxon>
        <taxon>Melastomateae</taxon>
        <taxon>Melastoma</taxon>
    </lineage>
</organism>
<dbReference type="EMBL" id="CM042882">
    <property type="protein sequence ID" value="KAI4379329.1"/>
    <property type="molecule type" value="Genomic_DNA"/>
</dbReference>
<gene>
    <name evidence="1" type="ORF">MLD38_005643</name>
</gene>
<accession>A0ACB9RKE4</accession>
<dbReference type="Proteomes" id="UP001057402">
    <property type="component" value="Chromosome 3"/>
</dbReference>
<name>A0ACB9RKE4_9MYRT</name>
<proteinExistence type="predicted"/>
<keyword evidence="2" id="KW-1185">Reference proteome</keyword>
<protein>
    <submittedName>
        <fullName evidence="1">Uncharacterized protein</fullName>
    </submittedName>
</protein>
<sequence length="121" mass="14050">MMEGFERGRSWRQTSRNMSRSISRNMSRTTNWGMEDVFAGSRQSTRTRRIDEDEEALKWAAIEKLPTYDRLRTSILQSFVTNEVEGGRVGDQKVVVDVTKMELSDRAAVHRQVVQGRRGRQ</sequence>
<evidence type="ECO:0000313" key="1">
    <source>
        <dbReference type="EMBL" id="KAI4379329.1"/>
    </source>
</evidence>
<evidence type="ECO:0000313" key="2">
    <source>
        <dbReference type="Proteomes" id="UP001057402"/>
    </source>
</evidence>
<comment type="caution">
    <text evidence="1">The sequence shown here is derived from an EMBL/GenBank/DDBJ whole genome shotgun (WGS) entry which is preliminary data.</text>
</comment>